<name>A0A2H4ZQ40_9EUKA</name>
<dbReference type="Gene3D" id="2.30.42.10">
    <property type="match status" value="1"/>
</dbReference>
<dbReference type="GO" id="GO:0004175">
    <property type="term" value="F:endopeptidase activity"/>
    <property type="evidence" value="ECO:0007669"/>
    <property type="project" value="TreeGrafter"/>
</dbReference>
<feature type="signal peptide" evidence="5">
    <location>
        <begin position="1"/>
        <end position="17"/>
    </location>
</feature>
<feature type="domain" description="PDZ" evidence="6">
    <location>
        <begin position="89"/>
        <end position="159"/>
    </location>
</feature>
<dbReference type="Pfam" id="PF03572">
    <property type="entry name" value="Peptidase_S41"/>
    <property type="match status" value="1"/>
</dbReference>
<dbReference type="CDD" id="cd06782">
    <property type="entry name" value="cpPDZ_CPP-like"/>
    <property type="match status" value="1"/>
</dbReference>
<dbReference type="CDD" id="cd07560">
    <property type="entry name" value="Peptidase_S41_CPP"/>
    <property type="match status" value="1"/>
</dbReference>
<evidence type="ECO:0000259" key="6">
    <source>
        <dbReference type="PROSITE" id="PS50106"/>
    </source>
</evidence>
<dbReference type="PANTHER" id="PTHR32060:SF30">
    <property type="entry name" value="CARBOXY-TERMINAL PROCESSING PROTEASE CTPA"/>
    <property type="match status" value="1"/>
</dbReference>
<dbReference type="SUPFAM" id="SSF50156">
    <property type="entry name" value="PDZ domain-like"/>
    <property type="match status" value="1"/>
</dbReference>
<dbReference type="SMART" id="SM00228">
    <property type="entry name" value="PDZ"/>
    <property type="match status" value="1"/>
</dbReference>
<evidence type="ECO:0000256" key="2">
    <source>
        <dbReference type="ARBA" id="ARBA00022670"/>
    </source>
</evidence>
<keyword evidence="5" id="KW-0732">Signal</keyword>
<dbReference type="AlphaFoldDB" id="A0A2H4ZQ40"/>
<dbReference type="GO" id="GO:0006508">
    <property type="term" value="P:proteolysis"/>
    <property type="evidence" value="ECO:0007669"/>
    <property type="project" value="UniProtKB-KW"/>
</dbReference>
<dbReference type="SMART" id="SM00245">
    <property type="entry name" value="TSPc"/>
    <property type="match status" value="1"/>
</dbReference>
<proteinExistence type="inferred from homology"/>
<dbReference type="InterPro" id="IPR004447">
    <property type="entry name" value="Peptidase_S41A"/>
</dbReference>
<dbReference type="GO" id="GO:0007165">
    <property type="term" value="P:signal transduction"/>
    <property type="evidence" value="ECO:0007669"/>
    <property type="project" value="TreeGrafter"/>
</dbReference>
<feature type="chain" id="PRO_5014157905" evidence="5">
    <location>
        <begin position="18"/>
        <end position="405"/>
    </location>
</feature>
<dbReference type="PANTHER" id="PTHR32060">
    <property type="entry name" value="TAIL-SPECIFIC PROTEASE"/>
    <property type="match status" value="1"/>
</dbReference>
<organism evidence="7">
    <name type="scientific">Paulinella longichromatophora</name>
    <dbReference type="NCBI Taxonomy" id="1708747"/>
    <lineage>
        <taxon>Eukaryota</taxon>
        <taxon>Sar</taxon>
        <taxon>Rhizaria</taxon>
        <taxon>Cercozoa</taxon>
        <taxon>Imbricatea</taxon>
        <taxon>Silicofilosea</taxon>
        <taxon>Euglyphida</taxon>
        <taxon>Paulinellidae</taxon>
        <taxon>Paulinella</taxon>
    </lineage>
</organism>
<dbReference type="GO" id="GO:0008236">
    <property type="term" value="F:serine-type peptidase activity"/>
    <property type="evidence" value="ECO:0007669"/>
    <property type="project" value="UniProtKB-KW"/>
</dbReference>
<dbReference type="InterPro" id="IPR054628">
    <property type="entry name" value="Cterm_S41_CtpZ"/>
</dbReference>
<dbReference type="SUPFAM" id="SSF52096">
    <property type="entry name" value="ClpP/crotonase"/>
    <property type="match status" value="1"/>
</dbReference>
<dbReference type="InterPro" id="IPR036034">
    <property type="entry name" value="PDZ_sf"/>
</dbReference>
<protein>
    <submittedName>
        <fullName evidence="7">PDZ domain (Also known as DHR or GLGF):Tail specific protease</fullName>
    </submittedName>
</protein>
<dbReference type="Gene3D" id="3.90.226.10">
    <property type="entry name" value="2-enoyl-CoA Hydratase, Chain A, domain 1"/>
    <property type="match status" value="1"/>
</dbReference>
<reference evidence="7" key="1">
    <citation type="submission" date="2017-10" db="EMBL/GenBank/DDBJ databases">
        <title>Paulinella longichromatophora chromatophore genome.</title>
        <authorList>
            <person name="Lhee D."/>
            <person name="Yoon H.S."/>
        </authorList>
    </citation>
    <scope>NUCLEOTIDE SEQUENCE</scope>
</reference>
<dbReference type="Pfam" id="PF00595">
    <property type="entry name" value="PDZ"/>
    <property type="match status" value="1"/>
</dbReference>
<dbReference type="Gene3D" id="3.30.750.44">
    <property type="match status" value="1"/>
</dbReference>
<dbReference type="EMBL" id="MG264610">
    <property type="protein sequence ID" value="AUG32619.1"/>
    <property type="molecule type" value="Genomic_DNA"/>
</dbReference>
<sequence length="405" mass="43809">MLLVITAILSFANSAMALNDAQQLVVESWRLVNQSYVDSSKFEEIHWKKLRQKALEKTIINSEQAYEAIEKMLLPLGDPYTKLLRPNDYLALKSNTQGNVSGVGIQLGARNSDSPILVIAPLQGSPAAKAGLISGTEIIEINGESVENLSLEAAAGRLRGQSGTQVIIKAIVPNNSENSFQPFVKTNHQNVKEFILNREQIDLNPVRTSILTDKNKKIGYIYISQFSENVSEQMTEALNKLNEEGIQELILDLRNNSGGLVSAGLEVANQLLGNGSIVETVNREGISEIIQSSRDQLFTGSMVTIVNGGTASAGEILAGALQDNGRSKLIGNQTFGKGLIQSLINLGDGSGLTVTVARYMTPKGRDIQKLGITPDYLLASPEPLNPGEAEDSWIKDAQILLEKAI</sequence>
<dbReference type="InterPro" id="IPR029045">
    <property type="entry name" value="ClpP/crotonase-like_dom_sf"/>
</dbReference>
<dbReference type="InterPro" id="IPR005151">
    <property type="entry name" value="Tail-specific_protease"/>
</dbReference>
<dbReference type="PROSITE" id="PS50106">
    <property type="entry name" value="PDZ"/>
    <property type="match status" value="1"/>
</dbReference>
<evidence type="ECO:0000256" key="1">
    <source>
        <dbReference type="ARBA" id="ARBA00009179"/>
    </source>
</evidence>
<dbReference type="NCBIfam" id="TIGR00225">
    <property type="entry name" value="prc"/>
    <property type="match status" value="1"/>
</dbReference>
<evidence type="ECO:0000313" key="7">
    <source>
        <dbReference type="EMBL" id="AUG32619.1"/>
    </source>
</evidence>
<geneLocation type="plastid" evidence="7"/>
<keyword evidence="4" id="KW-0720">Serine protease</keyword>
<comment type="similarity">
    <text evidence="1">Belongs to the peptidase S41A family.</text>
</comment>
<dbReference type="NCBIfam" id="NF045591">
    <property type="entry name" value="Cterm_S41_CtpZ"/>
    <property type="match status" value="1"/>
</dbReference>
<accession>A0A2H4ZQ40</accession>
<evidence type="ECO:0000256" key="3">
    <source>
        <dbReference type="ARBA" id="ARBA00022801"/>
    </source>
</evidence>
<keyword evidence="3" id="KW-0378">Hydrolase</keyword>
<keyword evidence="2 7" id="KW-0645">Protease</keyword>
<keyword evidence="7" id="KW-0934">Plastid</keyword>
<evidence type="ECO:0000256" key="4">
    <source>
        <dbReference type="ARBA" id="ARBA00022825"/>
    </source>
</evidence>
<dbReference type="InterPro" id="IPR001478">
    <property type="entry name" value="PDZ"/>
</dbReference>
<evidence type="ECO:0000256" key="5">
    <source>
        <dbReference type="SAM" id="SignalP"/>
    </source>
</evidence>
<gene>
    <name evidence="7" type="primary">ctpA</name>
    <name evidence="7" type="ORF">PLO_636</name>
</gene>